<accession>A0A381XUS5</accession>
<dbReference type="Gene3D" id="2.60.120.10">
    <property type="entry name" value="Jelly Rolls"/>
    <property type="match status" value="1"/>
</dbReference>
<organism evidence="2">
    <name type="scientific">marine metagenome</name>
    <dbReference type="NCBI Taxonomy" id="408172"/>
    <lineage>
        <taxon>unclassified sequences</taxon>
        <taxon>metagenomes</taxon>
        <taxon>ecological metagenomes</taxon>
    </lineage>
</organism>
<dbReference type="GO" id="GO:0005976">
    <property type="term" value="P:polysaccharide metabolic process"/>
    <property type="evidence" value="ECO:0007669"/>
    <property type="project" value="InterPro"/>
</dbReference>
<name>A0A381XUS5_9ZZZZ</name>
<dbReference type="Pfam" id="PF01050">
    <property type="entry name" value="MannoseP_isomer"/>
    <property type="match status" value="1"/>
</dbReference>
<protein>
    <recommendedName>
        <fullName evidence="1">Mannose-6-phosphate isomerase type II C-terminal domain-containing protein</fullName>
    </recommendedName>
</protein>
<sequence length="115" mass="13262">MQIIEKPWGQEEIIEINDRYMMKRLTMWKGHSCSLQYHNQKKETIFVLSGRLRISLGPNKDELSSRVYTKGETITISPGEIHRMEGVEDSVYLEASTPELDDVVRLADSYGRSAE</sequence>
<dbReference type="InterPro" id="IPR001538">
    <property type="entry name" value="Man6P_isomerase-2_C"/>
</dbReference>
<dbReference type="InterPro" id="IPR014710">
    <property type="entry name" value="RmlC-like_jellyroll"/>
</dbReference>
<feature type="domain" description="Mannose-6-phosphate isomerase type II C-terminal" evidence="1">
    <location>
        <begin position="4"/>
        <end position="86"/>
    </location>
</feature>
<dbReference type="InterPro" id="IPR011051">
    <property type="entry name" value="RmlC_Cupin_sf"/>
</dbReference>
<dbReference type="GO" id="GO:0016779">
    <property type="term" value="F:nucleotidyltransferase activity"/>
    <property type="evidence" value="ECO:0007669"/>
    <property type="project" value="InterPro"/>
</dbReference>
<reference evidence="2" key="1">
    <citation type="submission" date="2018-05" db="EMBL/GenBank/DDBJ databases">
        <authorList>
            <person name="Lanie J.A."/>
            <person name="Ng W.-L."/>
            <person name="Kazmierczak K.M."/>
            <person name="Andrzejewski T.M."/>
            <person name="Davidsen T.M."/>
            <person name="Wayne K.J."/>
            <person name="Tettelin H."/>
            <person name="Glass J.I."/>
            <person name="Rusch D."/>
            <person name="Podicherti R."/>
            <person name="Tsui H.-C.T."/>
            <person name="Winkler M.E."/>
        </authorList>
    </citation>
    <scope>NUCLEOTIDE SEQUENCE</scope>
</reference>
<dbReference type="EMBL" id="UINC01016361">
    <property type="protein sequence ID" value="SVA68171.1"/>
    <property type="molecule type" value="Genomic_DNA"/>
</dbReference>
<gene>
    <name evidence="2" type="ORF">METZ01_LOCUS121025</name>
</gene>
<dbReference type="SUPFAM" id="SSF51182">
    <property type="entry name" value="RmlC-like cupins"/>
    <property type="match status" value="1"/>
</dbReference>
<evidence type="ECO:0000259" key="1">
    <source>
        <dbReference type="Pfam" id="PF01050"/>
    </source>
</evidence>
<evidence type="ECO:0000313" key="2">
    <source>
        <dbReference type="EMBL" id="SVA68171.1"/>
    </source>
</evidence>
<proteinExistence type="predicted"/>
<dbReference type="AlphaFoldDB" id="A0A381XUS5"/>